<dbReference type="Proteomes" id="UP000317369">
    <property type="component" value="Chromosome"/>
</dbReference>
<dbReference type="GO" id="GO:0005886">
    <property type="term" value="C:plasma membrane"/>
    <property type="evidence" value="ECO:0007669"/>
    <property type="project" value="UniProtKB-SubCell"/>
</dbReference>
<dbReference type="PANTHER" id="PTHR30106">
    <property type="entry name" value="INNER MEMBRANE PROTEIN YEIH-RELATED"/>
    <property type="match status" value="1"/>
</dbReference>
<sequence>MNHKTPTLWICLGLAVLIFIHSPAIALCTGVAISLIVGNSHSQFTANLAKYLLQAAVVFLGFGLQLNTILHVGLQSFSITAISITTTLALGLLLARSLKIDTHIALLTSSGTAICGGSAIAAMGPSIKANQHAIGVSLAVVFLLNAIALFIFPPIGKLVGLTQTQFGLWSALAIHDTSSVIGAASAYGPPALAIATTVKLTRALWIMPLSITCSKLVKNQNTQTNFPLFLLGFIAAASLRSYFPNQADFWQPLNALGQQLMILSLFFIGAGLTRQSLKIIRGKLLLMASLLWLITSSFSLILVKLNIYHLQPIT</sequence>
<feature type="transmembrane region" description="Helical" evidence="7">
    <location>
        <begin position="104"/>
        <end position="127"/>
    </location>
</feature>
<evidence type="ECO:0000256" key="7">
    <source>
        <dbReference type="SAM" id="Phobius"/>
    </source>
</evidence>
<evidence type="ECO:0000256" key="4">
    <source>
        <dbReference type="ARBA" id="ARBA00022692"/>
    </source>
</evidence>
<comment type="similarity">
    <text evidence="2">Belongs to the UPF0324 family.</text>
</comment>
<accession>A0A517YQQ6</accession>
<feature type="transmembrane region" description="Helical" evidence="7">
    <location>
        <begin position="133"/>
        <end position="152"/>
    </location>
</feature>
<keyword evidence="6 7" id="KW-0472">Membrane</keyword>
<evidence type="ECO:0000313" key="9">
    <source>
        <dbReference type="Proteomes" id="UP000317369"/>
    </source>
</evidence>
<dbReference type="OrthoDB" id="9811391at2"/>
<feature type="transmembrane region" description="Helical" evidence="7">
    <location>
        <begin position="76"/>
        <end position="95"/>
    </location>
</feature>
<reference evidence="8 9" key="1">
    <citation type="submission" date="2019-02" db="EMBL/GenBank/DDBJ databases">
        <title>Deep-cultivation of Planctomycetes and their phenomic and genomic characterization uncovers novel biology.</title>
        <authorList>
            <person name="Wiegand S."/>
            <person name="Jogler M."/>
            <person name="Boedeker C."/>
            <person name="Pinto D."/>
            <person name="Vollmers J."/>
            <person name="Rivas-Marin E."/>
            <person name="Kohn T."/>
            <person name="Peeters S.H."/>
            <person name="Heuer A."/>
            <person name="Rast P."/>
            <person name="Oberbeckmann S."/>
            <person name="Bunk B."/>
            <person name="Jeske O."/>
            <person name="Meyerdierks A."/>
            <person name="Storesund J.E."/>
            <person name="Kallscheuer N."/>
            <person name="Luecker S."/>
            <person name="Lage O.M."/>
            <person name="Pohl T."/>
            <person name="Merkel B.J."/>
            <person name="Hornburger P."/>
            <person name="Mueller R.-W."/>
            <person name="Bruemmer F."/>
            <person name="Labrenz M."/>
            <person name="Spormann A.M."/>
            <person name="Op den Camp H."/>
            <person name="Overmann J."/>
            <person name="Amann R."/>
            <person name="Jetten M.S.M."/>
            <person name="Mascher T."/>
            <person name="Medema M.H."/>
            <person name="Devos D.P."/>
            <person name="Kaster A.-K."/>
            <person name="Ovreas L."/>
            <person name="Rohde M."/>
            <person name="Galperin M.Y."/>
            <person name="Jogler C."/>
        </authorList>
    </citation>
    <scope>NUCLEOTIDE SEQUENCE [LARGE SCALE GENOMIC DNA]</scope>
    <source>
        <strain evidence="8 9">KS4</strain>
    </source>
</reference>
<organism evidence="8 9">
    <name type="scientific">Poriferisphaera corsica</name>
    <dbReference type="NCBI Taxonomy" id="2528020"/>
    <lineage>
        <taxon>Bacteria</taxon>
        <taxon>Pseudomonadati</taxon>
        <taxon>Planctomycetota</taxon>
        <taxon>Phycisphaerae</taxon>
        <taxon>Phycisphaerales</taxon>
        <taxon>Phycisphaeraceae</taxon>
        <taxon>Poriferisphaera</taxon>
    </lineage>
</organism>
<feature type="transmembrane region" description="Helical" evidence="7">
    <location>
        <begin position="225"/>
        <end position="243"/>
    </location>
</feature>
<name>A0A517YQQ6_9BACT</name>
<gene>
    <name evidence="8" type="ORF">KS4_05980</name>
</gene>
<feature type="transmembrane region" description="Helical" evidence="7">
    <location>
        <begin position="255"/>
        <end position="272"/>
    </location>
</feature>
<feature type="transmembrane region" description="Helical" evidence="7">
    <location>
        <begin position="6"/>
        <end position="39"/>
    </location>
</feature>
<evidence type="ECO:0000256" key="1">
    <source>
        <dbReference type="ARBA" id="ARBA00004651"/>
    </source>
</evidence>
<keyword evidence="9" id="KW-1185">Reference proteome</keyword>
<dbReference type="EMBL" id="CP036425">
    <property type="protein sequence ID" value="QDU32566.1"/>
    <property type="molecule type" value="Genomic_DNA"/>
</dbReference>
<keyword evidence="3" id="KW-1003">Cell membrane</keyword>
<keyword evidence="4 7" id="KW-0812">Transmembrane</keyword>
<feature type="transmembrane region" description="Helical" evidence="7">
    <location>
        <begin position="51"/>
        <end position="70"/>
    </location>
</feature>
<dbReference type="PANTHER" id="PTHR30106:SF1">
    <property type="entry name" value="UPF0324 MEMBRANE PROTEIN FN0533"/>
    <property type="match status" value="1"/>
</dbReference>
<keyword evidence="5 7" id="KW-1133">Transmembrane helix</keyword>
<comment type="subcellular location">
    <subcellularLocation>
        <location evidence="1">Cell membrane</location>
        <topology evidence="1">Multi-pass membrane protein</topology>
    </subcellularLocation>
</comment>
<dbReference type="InterPro" id="IPR018383">
    <property type="entry name" value="UPF0324_pro"/>
</dbReference>
<dbReference type="RefSeq" id="WP_145074359.1">
    <property type="nucleotide sequence ID" value="NZ_CP036425.1"/>
</dbReference>
<evidence type="ECO:0000256" key="6">
    <source>
        <dbReference type="ARBA" id="ARBA00023136"/>
    </source>
</evidence>
<feature type="transmembrane region" description="Helical" evidence="7">
    <location>
        <begin position="284"/>
        <end position="303"/>
    </location>
</feature>
<protein>
    <recommendedName>
        <fullName evidence="10">Sulfate exporter family transporter</fullName>
    </recommendedName>
</protein>
<dbReference type="Pfam" id="PF03601">
    <property type="entry name" value="Cons_hypoth698"/>
    <property type="match status" value="1"/>
</dbReference>
<evidence type="ECO:0000256" key="5">
    <source>
        <dbReference type="ARBA" id="ARBA00022989"/>
    </source>
</evidence>
<proteinExistence type="inferred from homology"/>
<evidence type="ECO:0000256" key="3">
    <source>
        <dbReference type="ARBA" id="ARBA00022475"/>
    </source>
</evidence>
<evidence type="ECO:0000313" key="8">
    <source>
        <dbReference type="EMBL" id="QDU32566.1"/>
    </source>
</evidence>
<evidence type="ECO:0000256" key="2">
    <source>
        <dbReference type="ARBA" id="ARBA00007977"/>
    </source>
</evidence>
<dbReference type="KEGG" id="pcor:KS4_05980"/>
<evidence type="ECO:0008006" key="10">
    <source>
        <dbReference type="Google" id="ProtNLM"/>
    </source>
</evidence>
<dbReference type="AlphaFoldDB" id="A0A517YQQ6"/>